<sequence>MIDIVETYFQWPVLPFSILLCLVCAYWLLVILGGIDMDAIDFDLDLDPDMDASVTDLGMLGLKWLNLGEVPVMLWMSIVALAAWVVTMVFDRDMVNPTFQQNAVAIGRSLGIGILAAKILTNPMRGKLRSKEPNTVQDMLGRTCSVITSEVTPKFGNGICHVEDGAPLRLNIRTIEGSIPKDAVVQIVDFSPDTGIYYVKETGDHLA</sequence>
<organism evidence="2 3">
    <name type="scientific">Thalassoglobus polymorphus</name>
    <dbReference type="NCBI Taxonomy" id="2527994"/>
    <lineage>
        <taxon>Bacteria</taxon>
        <taxon>Pseudomonadati</taxon>
        <taxon>Planctomycetota</taxon>
        <taxon>Planctomycetia</taxon>
        <taxon>Planctomycetales</taxon>
        <taxon>Planctomycetaceae</taxon>
        <taxon>Thalassoglobus</taxon>
    </lineage>
</organism>
<dbReference type="OrthoDB" id="284164at2"/>
<keyword evidence="3" id="KW-1185">Reference proteome</keyword>
<dbReference type="AlphaFoldDB" id="A0A517QL64"/>
<evidence type="ECO:0000313" key="2">
    <source>
        <dbReference type="EMBL" id="QDT32356.1"/>
    </source>
</evidence>
<evidence type="ECO:0000313" key="3">
    <source>
        <dbReference type="Proteomes" id="UP000315724"/>
    </source>
</evidence>
<evidence type="ECO:0000256" key="1">
    <source>
        <dbReference type="SAM" id="Phobius"/>
    </source>
</evidence>
<reference evidence="2 3" key="1">
    <citation type="submission" date="2019-02" db="EMBL/GenBank/DDBJ databases">
        <title>Deep-cultivation of Planctomycetes and their phenomic and genomic characterization uncovers novel biology.</title>
        <authorList>
            <person name="Wiegand S."/>
            <person name="Jogler M."/>
            <person name="Boedeker C."/>
            <person name="Pinto D."/>
            <person name="Vollmers J."/>
            <person name="Rivas-Marin E."/>
            <person name="Kohn T."/>
            <person name="Peeters S.H."/>
            <person name="Heuer A."/>
            <person name="Rast P."/>
            <person name="Oberbeckmann S."/>
            <person name="Bunk B."/>
            <person name="Jeske O."/>
            <person name="Meyerdierks A."/>
            <person name="Storesund J.E."/>
            <person name="Kallscheuer N."/>
            <person name="Luecker S."/>
            <person name="Lage O.M."/>
            <person name="Pohl T."/>
            <person name="Merkel B.J."/>
            <person name="Hornburger P."/>
            <person name="Mueller R.-W."/>
            <person name="Bruemmer F."/>
            <person name="Labrenz M."/>
            <person name="Spormann A.M."/>
            <person name="Op den Camp H."/>
            <person name="Overmann J."/>
            <person name="Amann R."/>
            <person name="Jetten M.S.M."/>
            <person name="Mascher T."/>
            <person name="Medema M.H."/>
            <person name="Devos D.P."/>
            <person name="Kaster A.-K."/>
            <person name="Ovreas L."/>
            <person name="Rohde M."/>
            <person name="Galperin M.Y."/>
            <person name="Jogler C."/>
        </authorList>
    </citation>
    <scope>NUCLEOTIDE SEQUENCE [LARGE SCALE GENOMIC DNA]</scope>
    <source>
        <strain evidence="2 3">Mal48</strain>
    </source>
</reference>
<dbReference type="RefSeq" id="WP_145197556.1">
    <property type="nucleotide sequence ID" value="NZ_CP036267.1"/>
</dbReference>
<gene>
    <name evidence="2" type="ORF">Mal48_16010</name>
</gene>
<dbReference type="KEGG" id="tpol:Mal48_16010"/>
<keyword evidence="1" id="KW-0472">Membrane</keyword>
<feature type="transmembrane region" description="Helical" evidence="1">
    <location>
        <begin position="72"/>
        <end position="90"/>
    </location>
</feature>
<evidence type="ECO:0008006" key="4">
    <source>
        <dbReference type="Google" id="ProtNLM"/>
    </source>
</evidence>
<protein>
    <recommendedName>
        <fullName evidence="4">DUF1449 family protein</fullName>
    </recommendedName>
</protein>
<name>A0A517QL64_9PLAN</name>
<keyword evidence="1" id="KW-1133">Transmembrane helix</keyword>
<dbReference type="EMBL" id="CP036267">
    <property type="protein sequence ID" value="QDT32356.1"/>
    <property type="molecule type" value="Genomic_DNA"/>
</dbReference>
<dbReference type="Proteomes" id="UP000315724">
    <property type="component" value="Chromosome"/>
</dbReference>
<feature type="transmembrane region" description="Helical" evidence="1">
    <location>
        <begin position="12"/>
        <end position="32"/>
    </location>
</feature>
<accession>A0A517QL64</accession>
<keyword evidence="1" id="KW-0812">Transmembrane</keyword>
<proteinExistence type="predicted"/>